<accession>A0A834STA3</accession>
<dbReference type="Proteomes" id="UP000634136">
    <property type="component" value="Unassembled WGS sequence"/>
</dbReference>
<comment type="caution">
    <text evidence="2">The sequence shown here is derived from an EMBL/GenBank/DDBJ whole genome shotgun (WGS) entry which is preliminary data.</text>
</comment>
<dbReference type="InterPro" id="IPR050317">
    <property type="entry name" value="Plant_Fungal_Acyltransferase"/>
</dbReference>
<dbReference type="OrthoDB" id="756073at2759"/>
<dbReference type="AlphaFoldDB" id="A0A834STA3"/>
<dbReference type="GO" id="GO:0016747">
    <property type="term" value="F:acyltransferase activity, transferring groups other than amino-acyl groups"/>
    <property type="evidence" value="ECO:0007669"/>
    <property type="project" value="TreeGrafter"/>
</dbReference>
<sequence length="315" mass="34962">MGEAKATKNGATNFPKLEIKAVLSVPPLKVTEPRPIRQVKVINGSNTKVAVGGCYQIILYFAAEKDEDAGNILAGWAIESLARALSDHRPLLARRLQRRGEEEEEGGLEIVSNDCGIRVVVARISLTMSEFLELNDVDVDVDENDLVFWKEVDDHSPQFSPLLYVTSFECGGYSIGISCSLLLADFLMEEVMWRELASRCVEEAEQKLERRDVSENFTFLLSCDDAIRVESCSRRKQRQFGSGMVVVEGKIVCTTWDDFGEYDEVVFGEGNRPICVSRWIGGLVCEEGEGHVMVVPCPREGVFGMIIVSVPIGES</sequence>
<dbReference type="Pfam" id="PF02458">
    <property type="entry name" value="Transferase"/>
    <property type="match status" value="1"/>
</dbReference>
<organism evidence="2 3">
    <name type="scientific">Senna tora</name>
    <dbReference type="NCBI Taxonomy" id="362788"/>
    <lineage>
        <taxon>Eukaryota</taxon>
        <taxon>Viridiplantae</taxon>
        <taxon>Streptophyta</taxon>
        <taxon>Embryophyta</taxon>
        <taxon>Tracheophyta</taxon>
        <taxon>Spermatophyta</taxon>
        <taxon>Magnoliopsida</taxon>
        <taxon>eudicotyledons</taxon>
        <taxon>Gunneridae</taxon>
        <taxon>Pentapetalae</taxon>
        <taxon>rosids</taxon>
        <taxon>fabids</taxon>
        <taxon>Fabales</taxon>
        <taxon>Fabaceae</taxon>
        <taxon>Caesalpinioideae</taxon>
        <taxon>Cassia clade</taxon>
        <taxon>Senna</taxon>
    </lineage>
</organism>
<gene>
    <name evidence="2" type="ORF">G2W53_036796</name>
</gene>
<keyword evidence="3" id="KW-1185">Reference proteome</keyword>
<reference evidence="2" key="1">
    <citation type="submission" date="2020-09" db="EMBL/GenBank/DDBJ databases">
        <title>Genome-Enabled Discovery of Anthraquinone Biosynthesis in Senna tora.</title>
        <authorList>
            <person name="Kang S.-H."/>
            <person name="Pandey R.P."/>
            <person name="Lee C.-M."/>
            <person name="Sim J.-S."/>
            <person name="Jeong J.-T."/>
            <person name="Choi B.-S."/>
            <person name="Jung M."/>
            <person name="Ginzburg D."/>
            <person name="Zhao K."/>
            <person name="Won S.Y."/>
            <person name="Oh T.-J."/>
            <person name="Yu Y."/>
            <person name="Kim N.-H."/>
            <person name="Lee O.R."/>
            <person name="Lee T.-H."/>
            <person name="Bashyal P."/>
            <person name="Kim T.-S."/>
            <person name="Lee W.-H."/>
            <person name="Kawkins C."/>
            <person name="Kim C.-K."/>
            <person name="Kim J.S."/>
            <person name="Ahn B.O."/>
            <person name="Rhee S.Y."/>
            <person name="Sohng J.K."/>
        </authorList>
    </citation>
    <scope>NUCLEOTIDE SEQUENCE</scope>
    <source>
        <tissue evidence="2">Leaf</tissue>
    </source>
</reference>
<evidence type="ECO:0000313" key="2">
    <source>
        <dbReference type="EMBL" id="KAF7810053.1"/>
    </source>
</evidence>
<evidence type="ECO:0000256" key="1">
    <source>
        <dbReference type="ARBA" id="ARBA00009861"/>
    </source>
</evidence>
<dbReference type="Gene3D" id="3.30.559.10">
    <property type="entry name" value="Chloramphenicol acetyltransferase-like domain"/>
    <property type="match status" value="1"/>
</dbReference>
<comment type="similarity">
    <text evidence="1">Belongs to the plant acyltransferase family.</text>
</comment>
<evidence type="ECO:0000313" key="3">
    <source>
        <dbReference type="Proteomes" id="UP000634136"/>
    </source>
</evidence>
<dbReference type="EMBL" id="JAAIUW010000011">
    <property type="protein sequence ID" value="KAF7810053.1"/>
    <property type="molecule type" value="Genomic_DNA"/>
</dbReference>
<proteinExistence type="inferred from homology"/>
<protein>
    <submittedName>
        <fullName evidence="2">Protein ECERIFERUM 26-like</fullName>
    </submittedName>
</protein>
<dbReference type="PANTHER" id="PTHR31642:SF299">
    <property type="entry name" value="OS02G0653400 PROTEIN"/>
    <property type="match status" value="1"/>
</dbReference>
<dbReference type="PANTHER" id="PTHR31642">
    <property type="entry name" value="TRICHOTHECENE 3-O-ACETYLTRANSFERASE"/>
    <property type="match status" value="1"/>
</dbReference>
<name>A0A834STA3_9FABA</name>
<dbReference type="InterPro" id="IPR023213">
    <property type="entry name" value="CAT-like_dom_sf"/>
</dbReference>